<organism evidence="11 12">
    <name type="scientific">Termitidicoccus mucosus</name>
    <dbReference type="NCBI Taxonomy" id="1184151"/>
    <lineage>
        <taxon>Bacteria</taxon>
        <taxon>Pseudomonadati</taxon>
        <taxon>Verrucomicrobiota</taxon>
        <taxon>Opitutia</taxon>
        <taxon>Opitutales</taxon>
        <taxon>Opitutaceae</taxon>
        <taxon>Termitidicoccus</taxon>
    </lineage>
</organism>
<keyword evidence="8" id="KW-0868">Chloride</keyword>
<sequence length="583" mass="61298">MKESFLKMAGLLRRPWYRMPVELRQALALAVLGAGTGLVAVLFHFSVEEISRWTFVHFKDGGKLRFLLGSLGCVMAGVLVVTWLVRAVEPSCEGGGVMPTKLAFWKNFGAMRLRTAWVKFAGSAVTLGSGVSMGPEGPAVQIGAATMSAAAGRFGVPAGRRRAYAAAGAAAALAAVFNAPLTAIAFVLEEIIGDLSSRFIGGIVVAAVMGALVAHALIGPQPAFQAAPLGDASWRGMLLCPLVALLAALAGVGFQRGTLAVRGRFKSQRRIPGWARPALGALATWVLGGAAFLLTGRVGVFGVGYADVTACIQGGLVWWSALALGAAKLGATMLAVGASCCGGIFAPNLFVGAMCGGAVAGLAALAMPLTHSDQAMLVMAGMCACLGAVIRTPVSCILLIFEVTHQFAIVPLLLVATVVSQLVSRRLNREGMYEGMMRQDGEDPDRVLPPHDYHRWREIPCGALLERTPVAAASLEPGALRELLAAHPYERFPVRAPDGSIAGILTRREAERLIEEGGGKPDLSPAQWIPGHAPVALVQRMLTEAPENVLCVGDEQEQRLRGLLTAHDLLRGQIKLAEEEMGE</sequence>
<keyword evidence="12" id="KW-1185">Reference proteome</keyword>
<feature type="transmembrane region" description="Helical" evidence="10">
    <location>
        <begin position="407"/>
        <end position="424"/>
    </location>
</feature>
<evidence type="ECO:0000256" key="5">
    <source>
        <dbReference type="ARBA" id="ARBA00023065"/>
    </source>
</evidence>
<keyword evidence="3 10" id="KW-0812">Transmembrane</keyword>
<evidence type="ECO:0000256" key="2">
    <source>
        <dbReference type="ARBA" id="ARBA00022448"/>
    </source>
</evidence>
<dbReference type="Proteomes" id="UP000078486">
    <property type="component" value="Unassembled WGS sequence"/>
</dbReference>
<evidence type="ECO:0000256" key="10">
    <source>
        <dbReference type="SAM" id="Phobius"/>
    </source>
</evidence>
<evidence type="ECO:0000256" key="1">
    <source>
        <dbReference type="ARBA" id="ARBA00004141"/>
    </source>
</evidence>
<feature type="transmembrane region" description="Helical" evidence="10">
    <location>
        <begin position="163"/>
        <end position="187"/>
    </location>
</feature>
<accession>A0A178IGF3</accession>
<dbReference type="GO" id="GO:0005254">
    <property type="term" value="F:chloride channel activity"/>
    <property type="evidence" value="ECO:0007669"/>
    <property type="project" value="UniProtKB-KW"/>
</dbReference>
<evidence type="ECO:0000313" key="12">
    <source>
        <dbReference type="Proteomes" id="UP000078486"/>
    </source>
</evidence>
<dbReference type="SUPFAM" id="SSF54631">
    <property type="entry name" value="CBS-domain pair"/>
    <property type="match status" value="1"/>
</dbReference>
<gene>
    <name evidence="11" type="ORF">AW736_17450</name>
</gene>
<feature type="transmembrane region" description="Helical" evidence="10">
    <location>
        <begin position="377"/>
        <end position="401"/>
    </location>
</feature>
<comment type="caution">
    <text evidence="11">The sequence shown here is derived from an EMBL/GenBank/DDBJ whole genome shotgun (WGS) entry which is preliminary data.</text>
</comment>
<dbReference type="PRINTS" id="PR00762">
    <property type="entry name" value="CLCHANNEL"/>
</dbReference>
<keyword evidence="5" id="KW-0406">Ion transport</keyword>
<dbReference type="AlphaFoldDB" id="A0A178IGF3"/>
<dbReference type="PANTHER" id="PTHR43427">
    <property type="entry name" value="CHLORIDE CHANNEL PROTEIN CLC-E"/>
    <property type="match status" value="1"/>
</dbReference>
<evidence type="ECO:0000256" key="9">
    <source>
        <dbReference type="ARBA" id="ARBA00023303"/>
    </source>
</evidence>
<feature type="transmembrane region" description="Helical" evidence="10">
    <location>
        <begin position="232"/>
        <end position="254"/>
    </location>
</feature>
<dbReference type="Pfam" id="PF00654">
    <property type="entry name" value="Voltage_CLC"/>
    <property type="match status" value="1"/>
</dbReference>
<keyword evidence="9" id="KW-0407">Ion channel</keyword>
<dbReference type="Gene3D" id="1.10.3080.10">
    <property type="entry name" value="Clc chloride channel"/>
    <property type="match status" value="1"/>
</dbReference>
<keyword evidence="4 10" id="KW-1133">Transmembrane helix</keyword>
<evidence type="ECO:0000256" key="6">
    <source>
        <dbReference type="ARBA" id="ARBA00023136"/>
    </source>
</evidence>
<keyword evidence="2" id="KW-0813">Transport</keyword>
<protein>
    <submittedName>
        <fullName evidence="11">Chloride channel protein</fullName>
    </submittedName>
</protein>
<dbReference type="InterPro" id="IPR001807">
    <property type="entry name" value="ClC"/>
</dbReference>
<dbReference type="GO" id="GO:0034707">
    <property type="term" value="C:chloride channel complex"/>
    <property type="evidence" value="ECO:0007669"/>
    <property type="project" value="UniProtKB-KW"/>
</dbReference>
<feature type="transmembrane region" description="Helical" evidence="10">
    <location>
        <begin position="26"/>
        <end position="45"/>
    </location>
</feature>
<evidence type="ECO:0000256" key="4">
    <source>
        <dbReference type="ARBA" id="ARBA00022989"/>
    </source>
</evidence>
<dbReference type="EMBL" id="LRRQ01000119">
    <property type="protein sequence ID" value="OAM88808.1"/>
    <property type="molecule type" value="Genomic_DNA"/>
</dbReference>
<dbReference type="InterPro" id="IPR046342">
    <property type="entry name" value="CBS_dom_sf"/>
</dbReference>
<feature type="transmembrane region" description="Helical" evidence="10">
    <location>
        <begin position="199"/>
        <end position="220"/>
    </location>
</feature>
<dbReference type="STRING" id="1184151.AW736_17450"/>
<evidence type="ECO:0000313" key="11">
    <source>
        <dbReference type="EMBL" id="OAM88808.1"/>
    </source>
</evidence>
<dbReference type="InterPro" id="IPR014743">
    <property type="entry name" value="Cl-channel_core"/>
</dbReference>
<feature type="transmembrane region" description="Helical" evidence="10">
    <location>
        <begin position="351"/>
        <end position="370"/>
    </location>
</feature>
<name>A0A178IGF3_9BACT</name>
<dbReference type="InterPro" id="IPR050368">
    <property type="entry name" value="ClC-type_chloride_channel"/>
</dbReference>
<dbReference type="SUPFAM" id="SSF81340">
    <property type="entry name" value="Clc chloride channel"/>
    <property type="match status" value="1"/>
</dbReference>
<reference evidence="11 12" key="1">
    <citation type="submission" date="2016-01" db="EMBL/GenBank/DDBJ databases">
        <title>High potential of lignocellulose degradation of a new Verrucomicrobia species.</title>
        <authorList>
            <person name="Wang Y."/>
            <person name="Shi Y."/>
            <person name="Qiu Z."/>
            <person name="Liu S."/>
            <person name="Yang H."/>
        </authorList>
    </citation>
    <scope>NUCLEOTIDE SEQUENCE [LARGE SCALE GENOMIC DNA]</scope>
    <source>
        <strain evidence="11 12">TSB47</strain>
    </source>
</reference>
<evidence type="ECO:0000256" key="3">
    <source>
        <dbReference type="ARBA" id="ARBA00022692"/>
    </source>
</evidence>
<evidence type="ECO:0000256" key="8">
    <source>
        <dbReference type="ARBA" id="ARBA00023214"/>
    </source>
</evidence>
<proteinExistence type="predicted"/>
<feature type="transmembrane region" description="Helical" evidence="10">
    <location>
        <begin position="66"/>
        <end position="85"/>
    </location>
</feature>
<feature type="transmembrane region" description="Helical" evidence="10">
    <location>
        <begin position="326"/>
        <end position="345"/>
    </location>
</feature>
<keyword evidence="6 10" id="KW-0472">Membrane</keyword>
<comment type="subcellular location">
    <subcellularLocation>
        <location evidence="1">Membrane</location>
        <topology evidence="1">Multi-pass membrane protein</topology>
    </subcellularLocation>
</comment>
<feature type="transmembrane region" description="Helical" evidence="10">
    <location>
        <begin position="274"/>
        <end position="294"/>
    </location>
</feature>
<evidence type="ECO:0000256" key="7">
    <source>
        <dbReference type="ARBA" id="ARBA00023173"/>
    </source>
</evidence>
<dbReference type="OrthoDB" id="9812438at2"/>
<dbReference type="PANTHER" id="PTHR43427:SF6">
    <property type="entry name" value="CHLORIDE CHANNEL PROTEIN CLC-E"/>
    <property type="match status" value="1"/>
</dbReference>
<keyword evidence="7" id="KW-0869">Chloride channel</keyword>